<reference evidence="2" key="2">
    <citation type="submission" date="2015-01" db="EMBL/GenBank/DDBJ databases">
        <title>Evolutionary Origins and Diversification of the Mycorrhizal Mutualists.</title>
        <authorList>
            <consortium name="DOE Joint Genome Institute"/>
            <consortium name="Mycorrhizal Genomics Consortium"/>
            <person name="Kohler A."/>
            <person name="Kuo A."/>
            <person name="Nagy L.G."/>
            <person name="Floudas D."/>
            <person name="Copeland A."/>
            <person name="Barry K.W."/>
            <person name="Cichocki N."/>
            <person name="Veneault-Fourrey C."/>
            <person name="LaButti K."/>
            <person name="Lindquist E.A."/>
            <person name="Lipzen A."/>
            <person name="Lundell T."/>
            <person name="Morin E."/>
            <person name="Murat C."/>
            <person name="Riley R."/>
            <person name="Ohm R."/>
            <person name="Sun H."/>
            <person name="Tunlid A."/>
            <person name="Henrissat B."/>
            <person name="Grigoriev I.V."/>
            <person name="Hibbett D.S."/>
            <person name="Martin F."/>
        </authorList>
    </citation>
    <scope>NUCLEOTIDE SEQUENCE [LARGE SCALE GENOMIC DNA]</scope>
    <source>
        <strain evidence="2">441</strain>
    </source>
</reference>
<organism evidence="1 2">
    <name type="scientific">Pisolithus microcarpus 441</name>
    <dbReference type="NCBI Taxonomy" id="765257"/>
    <lineage>
        <taxon>Eukaryota</taxon>
        <taxon>Fungi</taxon>
        <taxon>Dikarya</taxon>
        <taxon>Basidiomycota</taxon>
        <taxon>Agaricomycotina</taxon>
        <taxon>Agaricomycetes</taxon>
        <taxon>Agaricomycetidae</taxon>
        <taxon>Boletales</taxon>
        <taxon>Sclerodermatineae</taxon>
        <taxon>Pisolithaceae</taxon>
        <taxon>Pisolithus</taxon>
    </lineage>
</organism>
<sequence length="138" mass="15581">MMTSNIPCISSRTMHPCGVDPLPFLILITSRSARYLPLLPWPLAECVLLTERIWSDVNGQDIHNLARDLHVFVPELLRANPIRSLSIHIGMFIRVVTHAYGQWSLHELKSRDKDRSPFAISASDCFNEGVGSKHHAEV</sequence>
<evidence type="ECO:0000313" key="1">
    <source>
        <dbReference type="EMBL" id="KIK18977.1"/>
    </source>
</evidence>
<keyword evidence="2" id="KW-1185">Reference proteome</keyword>
<name>A0A0C9Z957_9AGAM</name>
<accession>A0A0C9Z957</accession>
<reference evidence="1 2" key="1">
    <citation type="submission" date="2014-04" db="EMBL/GenBank/DDBJ databases">
        <authorList>
            <consortium name="DOE Joint Genome Institute"/>
            <person name="Kuo A."/>
            <person name="Kohler A."/>
            <person name="Costa M.D."/>
            <person name="Nagy L.G."/>
            <person name="Floudas D."/>
            <person name="Copeland A."/>
            <person name="Barry K.W."/>
            <person name="Cichocki N."/>
            <person name="Veneault-Fourrey C."/>
            <person name="LaButti K."/>
            <person name="Lindquist E.A."/>
            <person name="Lipzen A."/>
            <person name="Lundell T."/>
            <person name="Morin E."/>
            <person name="Murat C."/>
            <person name="Sun H."/>
            <person name="Tunlid A."/>
            <person name="Henrissat B."/>
            <person name="Grigoriev I.V."/>
            <person name="Hibbett D.S."/>
            <person name="Martin F."/>
            <person name="Nordberg H.P."/>
            <person name="Cantor M.N."/>
            <person name="Hua S.X."/>
        </authorList>
    </citation>
    <scope>NUCLEOTIDE SEQUENCE [LARGE SCALE GENOMIC DNA]</scope>
    <source>
        <strain evidence="1 2">441</strain>
    </source>
</reference>
<dbReference type="EMBL" id="KN833794">
    <property type="protein sequence ID" value="KIK18977.1"/>
    <property type="molecule type" value="Genomic_DNA"/>
</dbReference>
<proteinExistence type="predicted"/>
<dbReference type="AlphaFoldDB" id="A0A0C9Z957"/>
<protein>
    <submittedName>
        <fullName evidence="1">Uncharacterized protein</fullName>
    </submittedName>
</protein>
<evidence type="ECO:0000313" key="2">
    <source>
        <dbReference type="Proteomes" id="UP000054018"/>
    </source>
</evidence>
<gene>
    <name evidence="1" type="ORF">PISMIDRAFT_171787</name>
</gene>
<dbReference type="Proteomes" id="UP000054018">
    <property type="component" value="Unassembled WGS sequence"/>
</dbReference>
<dbReference type="HOGENOM" id="CLU_1856078_0_0_1"/>